<sequence>MNSLWLILVSIVIFSVAYVTYGSWLAKQWGVDPTRKTPAHTINDGVDYVPAKAPVLMGHHFASIAGAGPIVGPIAAAVFGWVPVMLWIIIGGIFFGGVQDFGSLFASVRHDGKSIGEIIEVNMGRNMKKLFSVFAWVTLLLVVAAFTNIVANTFVSVPAAASASVLFIFLAVGFGFFVYRKGASIGISSVIGVILLFACIVLGNMFPLVLSRNTWIVILLGYIFVASVTPVWILLQPRDYLNSFLLYAMLLGAVLGLVFYRPSIQLPAFTGFDMGKGNLLFPMLFVTVACGAISGFHSLVGSGTTSKQMDNEADAKAVGYGGMLIECVLAVIAIITAAYVTKDKFAELAGAGGPVNVFSDGIGVFMSKFGIPYGAGKSFVALSVSAFALTSLDTGTRLGRFIFQELCGNPEKETQSILTNRFVATAITVGLGGWLAVGSWTKIWPIFGSANQLLAALALLTIAVWLKNSGKNYSMFMIPMIFMFGVTVVALGLLIQANLATGNIILVIFPVLLMVLAFVLAVAGFKALTKPEEVNIK</sequence>
<reference evidence="9 10" key="1">
    <citation type="submission" date="2019-03" db="EMBL/GenBank/DDBJ databases">
        <title>Genomic Encyclopedia of Type Strains, Phase IV (KMG-IV): sequencing the most valuable type-strain genomes for metagenomic binning, comparative biology and taxonomic classification.</title>
        <authorList>
            <person name="Goeker M."/>
        </authorList>
    </citation>
    <scope>NUCLEOTIDE SEQUENCE [LARGE SCALE GENOMIC DNA]</scope>
    <source>
        <strain evidence="9 10">DSM 102940</strain>
    </source>
</reference>
<dbReference type="Proteomes" id="UP000294919">
    <property type="component" value="Unassembled WGS sequence"/>
</dbReference>
<feature type="transmembrane region" description="Helical" evidence="7">
    <location>
        <begin position="157"/>
        <end position="178"/>
    </location>
</feature>
<feature type="domain" description="CstA N-terminal" evidence="8">
    <location>
        <begin position="350"/>
        <end position="490"/>
    </location>
</feature>
<organism evidence="9 10">
    <name type="scientific">Marinisporobacter balticus</name>
    <dbReference type="NCBI Taxonomy" id="2018667"/>
    <lineage>
        <taxon>Bacteria</taxon>
        <taxon>Bacillati</taxon>
        <taxon>Bacillota</taxon>
        <taxon>Clostridia</taxon>
        <taxon>Peptostreptococcales</taxon>
        <taxon>Thermotaleaceae</taxon>
        <taxon>Marinisporobacter</taxon>
    </lineage>
</organism>
<feature type="domain" description="CstA N-terminal" evidence="8">
    <location>
        <begin position="2"/>
        <end position="349"/>
    </location>
</feature>
<comment type="subcellular location">
    <subcellularLocation>
        <location evidence="1">Cell membrane</location>
        <topology evidence="1">Multi-pass membrane protein</topology>
    </subcellularLocation>
</comment>
<keyword evidence="5 7" id="KW-1133">Transmembrane helix</keyword>
<evidence type="ECO:0000313" key="10">
    <source>
        <dbReference type="Proteomes" id="UP000294919"/>
    </source>
</evidence>
<feature type="transmembrane region" description="Helical" evidence="7">
    <location>
        <begin position="190"/>
        <end position="209"/>
    </location>
</feature>
<evidence type="ECO:0000313" key="9">
    <source>
        <dbReference type="EMBL" id="TCO71806.1"/>
    </source>
</evidence>
<dbReference type="AlphaFoldDB" id="A0A4R2KM62"/>
<feature type="transmembrane region" description="Helical" evidence="7">
    <location>
        <begin position="418"/>
        <end position="437"/>
    </location>
</feature>
<accession>A0A4R2KM62</accession>
<dbReference type="InterPro" id="IPR051605">
    <property type="entry name" value="CstA"/>
</dbReference>
<dbReference type="PANTHER" id="PTHR30252">
    <property type="entry name" value="INNER MEMBRANE PEPTIDE TRANSPORTER"/>
    <property type="match status" value="1"/>
</dbReference>
<keyword evidence="3" id="KW-1003">Cell membrane</keyword>
<feature type="transmembrane region" description="Helical" evidence="7">
    <location>
        <begin position="371"/>
        <end position="392"/>
    </location>
</feature>
<evidence type="ECO:0000256" key="2">
    <source>
        <dbReference type="ARBA" id="ARBA00007755"/>
    </source>
</evidence>
<feature type="transmembrane region" description="Helical" evidence="7">
    <location>
        <begin position="6"/>
        <end position="26"/>
    </location>
</feature>
<feature type="transmembrane region" description="Helical" evidence="7">
    <location>
        <begin position="504"/>
        <end position="528"/>
    </location>
</feature>
<gene>
    <name evidence="9" type="ORF">EV214_12025</name>
</gene>
<evidence type="ECO:0000256" key="7">
    <source>
        <dbReference type="SAM" id="Phobius"/>
    </source>
</evidence>
<keyword evidence="6 7" id="KW-0472">Membrane</keyword>
<dbReference type="EMBL" id="SLWV01000020">
    <property type="protein sequence ID" value="TCO71806.1"/>
    <property type="molecule type" value="Genomic_DNA"/>
</dbReference>
<evidence type="ECO:0000256" key="6">
    <source>
        <dbReference type="ARBA" id="ARBA00023136"/>
    </source>
</evidence>
<name>A0A4R2KM62_9FIRM</name>
<evidence type="ECO:0000256" key="3">
    <source>
        <dbReference type="ARBA" id="ARBA00022475"/>
    </source>
</evidence>
<dbReference type="GO" id="GO:0005886">
    <property type="term" value="C:plasma membrane"/>
    <property type="evidence" value="ECO:0007669"/>
    <property type="project" value="UniProtKB-SubCell"/>
</dbReference>
<comment type="caution">
    <text evidence="9">The sequence shown here is derived from an EMBL/GenBank/DDBJ whole genome shotgun (WGS) entry which is preliminary data.</text>
</comment>
<protein>
    <submittedName>
        <fullName evidence="9">Carbon starvation protein</fullName>
    </submittedName>
</protein>
<feature type="transmembrane region" description="Helical" evidence="7">
    <location>
        <begin position="478"/>
        <end position="498"/>
    </location>
</feature>
<feature type="transmembrane region" description="Helical" evidence="7">
    <location>
        <begin position="443"/>
        <end position="466"/>
    </location>
</feature>
<evidence type="ECO:0000256" key="5">
    <source>
        <dbReference type="ARBA" id="ARBA00022989"/>
    </source>
</evidence>
<dbReference type="Pfam" id="PF02554">
    <property type="entry name" value="CstA"/>
    <property type="match status" value="2"/>
</dbReference>
<keyword evidence="10" id="KW-1185">Reference proteome</keyword>
<evidence type="ECO:0000256" key="4">
    <source>
        <dbReference type="ARBA" id="ARBA00022692"/>
    </source>
</evidence>
<comment type="similarity">
    <text evidence="2">Belongs to the peptide transporter carbon starvation (CstA) (TC 2.A.114) family.</text>
</comment>
<evidence type="ECO:0000259" key="8">
    <source>
        <dbReference type="Pfam" id="PF02554"/>
    </source>
</evidence>
<evidence type="ECO:0000256" key="1">
    <source>
        <dbReference type="ARBA" id="ARBA00004651"/>
    </source>
</evidence>
<dbReference type="RefSeq" id="WP_132246420.1">
    <property type="nucleotide sequence ID" value="NZ_SLWV01000020.1"/>
</dbReference>
<feature type="transmembrane region" description="Helical" evidence="7">
    <location>
        <begin position="130"/>
        <end position="151"/>
    </location>
</feature>
<feature type="transmembrane region" description="Helical" evidence="7">
    <location>
        <begin position="87"/>
        <end position="109"/>
    </location>
</feature>
<feature type="transmembrane region" description="Helical" evidence="7">
    <location>
        <begin position="215"/>
        <end position="235"/>
    </location>
</feature>
<dbReference type="OrthoDB" id="9761224at2"/>
<proteinExistence type="inferred from homology"/>
<dbReference type="GO" id="GO:0009267">
    <property type="term" value="P:cellular response to starvation"/>
    <property type="evidence" value="ECO:0007669"/>
    <property type="project" value="InterPro"/>
</dbReference>
<dbReference type="PANTHER" id="PTHR30252:SF0">
    <property type="entry name" value="PEPTIDE TRANSPORTER CSTA"/>
    <property type="match status" value="1"/>
</dbReference>
<feature type="transmembrane region" description="Helical" evidence="7">
    <location>
        <begin position="244"/>
        <end position="260"/>
    </location>
</feature>
<feature type="transmembrane region" description="Helical" evidence="7">
    <location>
        <begin position="320"/>
        <end position="340"/>
    </location>
</feature>
<dbReference type="InterPro" id="IPR003706">
    <property type="entry name" value="CstA_N"/>
</dbReference>
<keyword evidence="4 7" id="KW-0812">Transmembrane</keyword>
<feature type="transmembrane region" description="Helical" evidence="7">
    <location>
        <begin position="61"/>
        <end position="81"/>
    </location>
</feature>
<feature type="transmembrane region" description="Helical" evidence="7">
    <location>
        <begin position="280"/>
        <end position="300"/>
    </location>
</feature>